<dbReference type="PROSITE" id="PS51688">
    <property type="entry name" value="ICA"/>
    <property type="match status" value="1"/>
</dbReference>
<evidence type="ECO:0000313" key="2">
    <source>
        <dbReference type="EMBL" id="KKM66257.1"/>
    </source>
</evidence>
<reference evidence="2" key="1">
    <citation type="journal article" date="2015" name="Nature">
        <title>Complex archaea that bridge the gap between prokaryotes and eukaryotes.</title>
        <authorList>
            <person name="Spang A."/>
            <person name="Saw J.H."/>
            <person name="Jorgensen S.L."/>
            <person name="Zaremba-Niedzwiedzka K."/>
            <person name="Martijn J."/>
            <person name="Lind A.E."/>
            <person name="van Eijk R."/>
            <person name="Schleper C."/>
            <person name="Guy L."/>
            <person name="Ettema T.J."/>
        </authorList>
    </citation>
    <scope>NUCLEOTIDE SEQUENCE</scope>
</reference>
<name>A0A0F9MAS0_9ZZZZ</name>
<gene>
    <name evidence="2" type="ORF">LCGC14_1482980</name>
</gene>
<sequence>MSKNRSCFLLYTLILVLIMSFVSAERLPIVGGDDDTWGTILNDFLNVSLNDSGGLESNTVSTLQITDDTITDTDISDTTNLTLGEKITFTLGESIDNIVNGWIRIIGNLNVTTGGLIMAGEFSGPINWTFLQNYPVVCPSGTFLIQLDDSTTCTAPVAEDIDPGTFPTGNYTFQNNVTILGTLFGGSPVKIAGGLNVTGNLNAVDNLTIFEYLFLDSDYSIPPGPSKILRRNSASKAVFGVQNLIGEASTDSGAGYVLNTSVAEYRIDLHSALDLDNPNDTVHHLLGANNREIWRLNSNSDSSFRFEEGLDSEIIIINRTGLFVTGNLTVDTDTFFIDSSSDRVGIGTTNPLAPLHVNSTSNETVLRLQDSDGACLHNPEAGSETVSCSSDEKLKEDIKEAESVLEEFEDIEIKDYVVKASGKKHTGVIAQEIRETNPEMVHVEDGELFVEQPNPWKLLKAIQELEEKIEELQAQIDVLENPTSNAETNKNNSPNEVLKEIENKSSDVKIVEQNIPEENIAPEEINNTIPVEPANESNNETLTINKTEEINDTIVKVNVTLPENNASEEIITNGTENSENNSININVNPITGGVIGTNNQNNIVTRFVKFIESLFN</sequence>
<dbReference type="EMBL" id="LAZR01010569">
    <property type="protein sequence ID" value="KKM66257.1"/>
    <property type="molecule type" value="Genomic_DNA"/>
</dbReference>
<accession>A0A0F9MAS0</accession>
<proteinExistence type="predicted"/>
<comment type="caution">
    <text evidence="2">The sequence shown here is derived from an EMBL/GenBank/DDBJ whole genome shotgun (WGS) entry which is preliminary data.</text>
</comment>
<organism evidence="2">
    <name type="scientific">marine sediment metagenome</name>
    <dbReference type="NCBI Taxonomy" id="412755"/>
    <lineage>
        <taxon>unclassified sequences</taxon>
        <taxon>metagenomes</taxon>
        <taxon>ecological metagenomes</taxon>
    </lineage>
</organism>
<evidence type="ECO:0000259" key="1">
    <source>
        <dbReference type="PROSITE" id="PS51688"/>
    </source>
</evidence>
<protein>
    <recommendedName>
        <fullName evidence="1">Peptidase S74 domain-containing protein</fullName>
    </recommendedName>
</protein>
<feature type="domain" description="Peptidase S74" evidence="1">
    <location>
        <begin position="390"/>
        <end position="483"/>
    </location>
</feature>
<dbReference type="AlphaFoldDB" id="A0A0F9MAS0"/>
<dbReference type="Pfam" id="PF13884">
    <property type="entry name" value="Peptidase_S74"/>
    <property type="match status" value="1"/>
</dbReference>
<dbReference type="InterPro" id="IPR030392">
    <property type="entry name" value="S74_ICA"/>
</dbReference>